<evidence type="ECO:0000313" key="1">
    <source>
        <dbReference type="EMBL" id="GFY48380.1"/>
    </source>
</evidence>
<proteinExistence type="predicted"/>
<dbReference type="EMBL" id="BMAV01006409">
    <property type="protein sequence ID" value="GFY48380.1"/>
    <property type="molecule type" value="Genomic_DNA"/>
</dbReference>
<keyword evidence="2" id="KW-1185">Reference proteome</keyword>
<reference evidence="1" key="1">
    <citation type="submission" date="2020-08" db="EMBL/GenBank/DDBJ databases">
        <title>Multicomponent nature underlies the extraordinary mechanical properties of spider dragline silk.</title>
        <authorList>
            <person name="Kono N."/>
            <person name="Nakamura H."/>
            <person name="Mori M."/>
            <person name="Yoshida Y."/>
            <person name="Ohtoshi R."/>
            <person name="Malay A.D."/>
            <person name="Moran D.A.P."/>
            <person name="Tomita M."/>
            <person name="Numata K."/>
            <person name="Arakawa K."/>
        </authorList>
    </citation>
    <scope>NUCLEOTIDE SEQUENCE</scope>
</reference>
<gene>
    <name evidence="1" type="ORF">TNIN_211821</name>
</gene>
<dbReference type="AlphaFoldDB" id="A0A8X6X7J2"/>
<evidence type="ECO:0000313" key="2">
    <source>
        <dbReference type="Proteomes" id="UP000886998"/>
    </source>
</evidence>
<organism evidence="1 2">
    <name type="scientific">Trichonephila inaurata madagascariensis</name>
    <dbReference type="NCBI Taxonomy" id="2747483"/>
    <lineage>
        <taxon>Eukaryota</taxon>
        <taxon>Metazoa</taxon>
        <taxon>Ecdysozoa</taxon>
        <taxon>Arthropoda</taxon>
        <taxon>Chelicerata</taxon>
        <taxon>Arachnida</taxon>
        <taxon>Araneae</taxon>
        <taxon>Araneomorphae</taxon>
        <taxon>Entelegynae</taxon>
        <taxon>Araneoidea</taxon>
        <taxon>Nephilidae</taxon>
        <taxon>Trichonephila</taxon>
        <taxon>Trichonephila inaurata</taxon>
    </lineage>
</organism>
<comment type="caution">
    <text evidence="1">The sequence shown here is derived from an EMBL/GenBank/DDBJ whole genome shotgun (WGS) entry which is preliminary data.</text>
</comment>
<sequence length="95" mass="11232">MRRNYESLECARQSGDSLKRVFPDAHLSQGQANYLPFLNRHRFHFCDTQHFSDSAGKLRRVNCHLQLKVFALYLRNHLTLRDVSLLMFVCTAKYE</sequence>
<accession>A0A8X6X7J2</accession>
<protein>
    <submittedName>
        <fullName evidence="1">Uncharacterized protein</fullName>
    </submittedName>
</protein>
<dbReference type="Proteomes" id="UP000886998">
    <property type="component" value="Unassembled WGS sequence"/>
</dbReference>
<name>A0A8X6X7J2_9ARAC</name>